<evidence type="ECO:0000313" key="2">
    <source>
        <dbReference type="Proteomes" id="UP000199377"/>
    </source>
</evidence>
<dbReference type="Proteomes" id="UP000199377">
    <property type="component" value="Unassembled WGS sequence"/>
</dbReference>
<accession>A0A1I3GSX6</accession>
<gene>
    <name evidence="1" type="ORF">SAMN05216258_105323</name>
</gene>
<organism evidence="1 2">
    <name type="scientific">Albimonas pacifica</name>
    <dbReference type="NCBI Taxonomy" id="1114924"/>
    <lineage>
        <taxon>Bacteria</taxon>
        <taxon>Pseudomonadati</taxon>
        <taxon>Pseudomonadota</taxon>
        <taxon>Alphaproteobacteria</taxon>
        <taxon>Rhodobacterales</taxon>
        <taxon>Paracoccaceae</taxon>
        <taxon>Albimonas</taxon>
    </lineage>
</organism>
<evidence type="ECO:0000313" key="1">
    <source>
        <dbReference type="EMBL" id="SFI26547.1"/>
    </source>
</evidence>
<dbReference type="RefSeq" id="WP_092860140.1">
    <property type="nucleotide sequence ID" value="NZ_FOQH01000005.1"/>
</dbReference>
<keyword evidence="2" id="KW-1185">Reference proteome</keyword>
<dbReference type="EMBL" id="FOQH01000005">
    <property type="protein sequence ID" value="SFI26547.1"/>
    <property type="molecule type" value="Genomic_DNA"/>
</dbReference>
<proteinExistence type="predicted"/>
<dbReference type="AlphaFoldDB" id="A0A1I3GSX6"/>
<dbReference type="OrthoDB" id="833328at2"/>
<protein>
    <submittedName>
        <fullName evidence="1">Uncharacterized protein</fullName>
    </submittedName>
</protein>
<reference evidence="1 2" key="1">
    <citation type="submission" date="2016-10" db="EMBL/GenBank/DDBJ databases">
        <authorList>
            <person name="de Groot N.N."/>
        </authorList>
    </citation>
    <scope>NUCLEOTIDE SEQUENCE [LARGE SCALE GENOMIC DNA]</scope>
    <source>
        <strain evidence="1 2">CGMCC 1.11030</strain>
    </source>
</reference>
<sequence>MTILLRCATAAVLATTVPVVGGSGLETWTNVGRLRGLEILVALDQAYLDDDGRHVLVSTRVQGDFDARLDTLPELDAEVAPAPRGVGVWALHLTYVYDCGVGEIADVTFHAAYDHDERRMTAPDDFIDLVVRSHRTGLAAASSPESRDGWRRLCARLQARAPALRS</sequence>
<name>A0A1I3GSX6_9RHOB</name>